<feature type="region of interest" description="Disordered" evidence="1">
    <location>
        <begin position="382"/>
        <end position="446"/>
    </location>
</feature>
<sequence length="730" mass="83215">MALTAERIKKDTQDVCKKAKVARLQKSQTRDEKVEQARLKQWEDEESRSRFPRNILSETATDIQRQFGLFQEDFHQNHAHHALNREEKGYTFSVYKSLLRATFDDAWEEELEKPIREPTSTEGTTIVGASQADLDTKDLRKVTLPLSRIVRKNIFIEDLDETLMICMQLQGVLTDPDHTTSLYHKAQEMLEVNGDTLDLATKIQKMLDQLQVSTDLPTKIRSTLETTQTKLSQFMENVSIGAYNTTLWQRVKNEIQQKSRLKGHGAFLSQDYLQYLGARMPGCRDTSNWNRISHADWNRDLLAIYGDASPDSGAEIDVELDDPVALNKNVTNISNTLMREYATTINNIWDGPIYQQLRRYVVRYVLRINLCPISESNYRENKRQRAIDKAKQRKLEKEAPARASHRVSGGMEYVYESDSEFDESDSEDGDCGDDQETLTGVPNEPTSRKLTGLEAVAIKLLDSVTDAMVRNELYEPELYTAEEIGVVARVVTLLCFAGEVLDDLTPMDLVATRMSQSHRDAIFSAFLDRNVIDEACLFVDRYTVRIQGCQITSGTTRHVMTSAYDDKRKKKQRPPGFIDWDQELSTSVHTHASAKTEADRLKVGQEALLAKLKPLQKRLRVAESDQRGADTVFRKSESADKASRTVLYEELQSTRADVQSIRKETTPLESRLRTVKKHRNYYNRLSKATTPTSAATPDERTPQTISRPTARHPGLQDFVKAVCLTIKLMD</sequence>
<proteinExistence type="predicted"/>
<evidence type="ECO:0000313" key="2">
    <source>
        <dbReference type="EMBL" id="KAF9544057.1"/>
    </source>
</evidence>
<name>A0A9P6F778_9FUNG</name>
<accession>A0A9P6F778</accession>
<organism evidence="2 3">
    <name type="scientific">Mortierella hygrophila</name>
    <dbReference type="NCBI Taxonomy" id="979708"/>
    <lineage>
        <taxon>Eukaryota</taxon>
        <taxon>Fungi</taxon>
        <taxon>Fungi incertae sedis</taxon>
        <taxon>Mucoromycota</taxon>
        <taxon>Mortierellomycotina</taxon>
        <taxon>Mortierellomycetes</taxon>
        <taxon>Mortierellales</taxon>
        <taxon>Mortierellaceae</taxon>
        <taxon>Mortierella</taxon>
    </lineage>
</organism>
<evidence type="ECO:0000256" key="1">
    <source>
        <dbReference type="SAM" id="MobiDB-lite"/>
    </source>
</evidence>
<gene>
    <name evidence="2" type="ORF">EC957_012443</name>
</gene>
<dbReference type="EMBL" id="JAAAXW010000099">
    <property type="protein sequence ID" value="KAF9544057.1"/>
    <property type="molecule type" value="Genomic_DNA"/>
</dbReference>
<protein>
    <submittedName>
        <fullName evidence="2">Uncharacterized protein</fullName>
    </submittedName>
</protein>
<feature type="compositionally biased region" description="Basic and acidic residues" evidence="1">
    <location>
        <begin position="382"/>
        <end position="400"/>
    </location>
</feature>
<feature type="compositionally biased region" description="Polar residues" evidence="1">
    <location>
        <begin position="437"/>
        <end position="446"/>
    </location>
</feature>
<reference evidence="2" key="1">
    <citation type="journal article" date="2020" name="Fungal Divers.">
        <title>Resolving the Mortierellaceae phylogeny through synthesis of multi-gene phylogenetics and phylogenomics.</title>
        <authorList>
            <person name="Vandepol N."/>
            <person name="Liber J."/>
            <person name="Desiro A."/>
            <person name="Na H."/>
            <person name="Kennedy M."/>
            <person name="Barry K."/>
            <person name="Grigoriev I.V."/>
            <person name="Miller A.N."/>
            <person name="O'Donnell K."/>
            <person name="Stajich J.E."/>
            <person name="Bonito G."/>
        </authorList>
    </citation>
    <scope>NUCLEOTIDE SEQUENCE</scope>
    <source>
        <strain evidence="2">NRRL 2591</strain>
    </source>
</reference>
<evidence type="ECO:0000313" key="3">
    <source>
        <dbReference type="Proteomes" id="UP000723463"/>
    </source>
</evidence>
<feature type="compositionally biased region" description="Acidic residues" evidence="1">
    <location>
        <begin position="415"/>
        <end position="436"/>
    </location>
</feature>
<keyword evidence="3" id="KW-1185">Reference proteome</keyword>
<dbReference type="Proteomes" id="UP000723463">
    <property type="component" value="Unassembled WGS sequence"/>
</dbReference>
<feature type="region of interest" description="Disordered" evidence="1">
    <location>
        <begin position="684"/>
        <end position="712"/>
    </location>
</feature>
<comment type="caution">
    <text evidence="2">The sequence shown here is derived from an EMBL/GenBank/DDBJ whole genome shotgun (WGS) entry which is preliminary data.</text>
</comment>
<dbReference type="AlphaFoldDB" id="A0A9P6F778"/>